<evidence type="ECO:0000256" key="1">
    <source>
        <dbReference type="SAM" id="Phobius"/>
    </source>
</evidence>
<sequence>MLPLEVASFAPSRLSLAAPHVSSKLRLRSSTLPEDLSVVESPPPPVESTASSFSNATVEAALPLAPPEDKLSLWKRRLITSEDPLSIHKWSSIVYSASALVLLTTGAVDYLSSPETFTVVPSTLMIPAYTFAISNLVMCMASVRMAFLHRRFDLTARNAFLGTAVSSLFSGFYFLWTLLNTGFILDTLLQIDEVVEGRRDRKSGEDDYQGRYIVDALGYVLPIAWGLPFILGTAYVDAVLYDRPWFFEQCQYIDQMRGFPGIQPQLCYLQVAASLAASYGSLFVTLRDKKLITKNQELAGITLFSVPTLIWAIYVTAVFFRYLEW</sequence>
<organism evidence="2 3">
    <name type="scientific">Seminavis robusta</name>
    <dbReference type="NCBI Taxonomy" id="568900"/>
    <lineage>
        <taxon>Eukaryota</taxon>
        <taxon>Sar</taxon>
        <taxon>Stramenopiles</taxon>
        <taxon>Ochrophyta</taxon>
        <taxon>Bacillariophyta</taxon>
        <taxon>Bacillariophyceae</taxon>
        <taxon>Bacillariophycidae</taxon>
        <taxon>Naviculales</taxon>
        <taxon>Naviculaceae</taxon>
        <taxon>Seminavis</taxon>
    </lineage>
</organism>
<dbReference type="EMBL" id="CAICTM010001158">
    <property type="protein sequence ID" value="CAB9521064.1"/>
    <property type="molecule type" value="Genomic_DNA"/>
</dbReference>
<keyword evidence="1" id="KW-1133">Transmembrane helix</keyword>
<feature type="transmembrane region" description="Helical" evidence="1">
    <location>
        <begin position="159"/>
        <end position="179"/>
    </location>
</feature>
<accession>A0A9N8EJ26</accession>
<evidence type="ECO:0000313" key="2">
    <source>
        <dbReference type="EMBL" id="CAB9521064.1"/>
    </source>
</evidence>
<comment type="caution">
    <text evidence="2">The sequence shown here is derived from an EMBL/GenBank/DDBJ whole genome shotgun (WGS) entry which is preliminary data.</text>
</comment>
<keyword evidence="1" id="KW-0812">Transmembrane</keyword>
<feature type="transmembrane region" description="Helical" evidence="1">
    <location>
        <begin position="124"/>
        <end position="147"/>
    </location>
</feature>
<keyword evidence="1" id="KW-0472">Membrane</keyword>
<proteinExistence type="predicted"/>
<reference evidence="2" key="1">
    <citation type="submission" date="2020-06" db="EMBL/GenBank/DDBJ databases">
        <authorList>
            <consortium name="Plant Systems Biology data submission"/>
        </authorList>
    </citation>
    <scope>NUCLEOTIDE SEQUENCE</scope>
    <source>
        <strain evidence="2">D6</strain>
    </source>
</reference>
<dbReference type="OrthoDB" id="50809at2759"/>
<feature type="transmembrane region" description="Helical" evidence="1">
    <location>
        <begin position="298"/>
        <end position="323"/>
    </location>
</feature>
<dbReference type="AlphaFoldDB" id="A0A9N8EJ26"/>
<keyword evidence="3" id="KW-1185">Reference proteome</keyword>
<evidence type="ECO:0000313" key="3">
    <source>
        <dbReference type="Proteomes" id="UP001153069"/>
    </source>
</evidence>
<feature type="transmembrane region" description="Helical" evidence="1">
    <location>
        <begin position="216"/>
        <end position="236"/>
    </location>
</feature>
<protein>
    <submittedName>
        <fullName evidence="2">Uncharacterized protein</fullName>
    </submittedName>
</protein>
<dbReference type="Proteomes" id="UP001153069">
    <property type="component" value="Unassembled WGS sequence"/>
</dbReference>
<name>A0A9N8EJ26_9STRA</name>
<gene>
    <name evidence="2" type="ORF">SEMRO_1160_G247680.1</name>
</gene>